<feature type="compositionally biased region" description="Polar residues" evidence="1">
    <location>
        <begin position="246"/>
        <end position="256"/>
    </location>
</feature>
<dbReference type="EMBL" id="BSXU01004141">
    <property type="protein sequence ID" value="GMG40987.1"/>
    <property type="molecule type" value="Genomic_DNA"/>
</dbReference>
<evidence type="ECO:0000256" key="1">
    <source>
        <dbReference type="SAM" id="MobiDB-lite"/>
    </source>
</evidence>
<organism evidence="2 3">
    <name type="scientific">Ambrosiozyma monospora</name>
    <name type="common">Yeast</name>
    <name type="synonym">Endomycopsis monosporus</name>
    <dbReference type="NCBI Taxonomy" id="43982"/>
    <lineage>
        <taxon>Eukaryota</taxon>
        <taxon>Fungi</taxon>
        <taxon>Dikarya</taxon>
        <taxon>Ascomycota</taxon>
        <taxon>Saccharomycotina</taxon>
        <taxon>Pichiomycetes</taxon>
        <taxon>Pichiales</taxon>
        <taxon>Pichiaceae</taxon>
        <taxon>Ambrosiozyma</taxon>
    </lineage>
</organism>
<dbReference type="Proteomes" id="UP001165063">
    <property type="component" value="Unassembled WGS sequence"/>
</dbReference>
<gene>
    <name evidence="2" type="ORF">Amon01_000647100</name>
</gene>
<feature type="compositionally biased region" description="Low complexity" evidence="1">
    <location>
        <begin position="534"/>
        <end position="562"/>
    </location>
</feature>
<comment type="caution">
    <text evidence="2">The sequence shown here is derived from an EMBL/GenBank/DDBJ whole genome shotgun (WGS) entry which is preliminary data.</text>
</comment>
<feature type="region of interest" description="Disordered" evidence="1">
    <location>
        <begin position="534"/>
        <end position="589"/>
    </location>
</feature>
<feature type="region of interest" description="Disordered" evidence="1">
    <location>
        <begin position="243"/>
        <end position="266"/>
    </location>
</feature>
<dbReference type="AlphaFoldDB" id="A0A9W6Z4K0"/>
<proteinExistence type="predicted"/>
<sequence length="705" mass="70567">MPSPSPAAALAAIANGIAPNASNFTTSSFSSLASTITSPSASTIVPPPPGFGATVQTPPLPTANTKRKASSPLTNTSTPTQRSLSTSTSVNIGVIKGSTTVPSIPPGFGPLDQANGVPNGSTTGASVSATSTPLSFGGLNSTPVSVSAPLMDLALGGSQLSNNTTAASSPWGFQSAQLNNATPVVTGSRLLNGGTTNASCRSSSIMSSFSFTGGKTNDNGTGNDGGVDLLSNFMNSTSLADDKLGNVNSNSTENTTPAPPGFSNGSNGLVGGSSLLASSNFFSGGSNDLTAGLNTTTAEANKSIWGTGGTSSTSATAGATTGVADSIPGTISRNGSIWNSSSLVGGVPSLSNSLWSTTNGSNTVGGSVLLGGSKSPSGTNVGIATAGNSGVGSPTHTASSASTTNNGNNTAISTPNNKNSNTSNKLTATESEMIQLEVFQASAKLPTDSDGSYSIPLLYHYVKSLLSLQFPNLTMDQFVYALSLKLSSKLSFTFQLKFDSFGNAVSVLVLTAVQQQQQQQQQMVTAAQQQHQQQQQQQQQKQDSTAASNSGVSGMNMGSSAVNGLGTQSSLDQLGLTGPPPGFGNLQPMSLNLNTGNNLLSGGLSGLGGVSVAGNNGFGLPNMNMNMNMNLNNNLGLNGMNNLNMNFPPSNGVAGAGVQQQGQQQQQPGQGAVGNPSSSLLGAGNVGFSGNVVNGLLDNWGTGFI</sequence>
<evidence type="ECO:0000313" key="3">
    <source>
        <dbReference type="Proteomes" id="UP001165063"/>
    </source>
</evidence>
<feature type="region of interest" description="Disordered" evidence="1">
    <location>
        <begin position="380"/>
        <end position="424"/>
    </location>
</feature>
<name>A0A9W6Z4K0_AMBMO</name>
<feature type="compositionally biased region" description="Polar residues" evidence="1">
    <location>
        <begin position="380"/>
        <end position="394"/>
    </location>
</feature>
<reference evidence="2" key="1">
    <citation type="submission" date="2023-04" db="EMBL/GenBank/DDBJ databases">
        <title>Ambrosiozyma monospora NBRC 1965.</title>
        <authorList>
            <person name="Ichikawa N."/>
            <person name="Sato H."/>
            <person name="Tonouchi N."/>
        </authorList>
    </citation>
    <scope>NUCLEOTIDE SEQUENCE</scope>
    <source>
        <strain evidence="2">NBRC 1965</strain>
    </source>
</reference>
<feature type="region of interest" description="Disordered" evidence="1">
    <location>
        <begin position="650"/>
        <end position="678"/>
    </location>
</feature>
<evidence type="ECO:0000313" key="2">
    <source>
        <dbReference type="EMBL" id="GMG40987.1"/>
    </source>
</evidence>
<feature type="compositionally biased region" description="Polar residues" evidence="1">
    <location>
        <begin position="71"/>
        <end position="89"/>
    </location>
</feature>
<protein>
    <submittedName>
        <fullName evidence="2">Unnamed protein product</fullName>
    </submittedName>
</protein>
<feature type="compositionally biased region" description="Low complexity" evidence="1">
    <location>
        <begin position="395"/>
        <end position="424"/>
    </location>
</feature>
<keyword evidence="3" id="KW-1185">Reference proteome</keyword>
<accession>A0A9W6Z4K0</accession>
<feature type="region of interest" description="Disordered" evidence="1">
    <location>
        <begin position="38"/>
        <end position="89"/>
    </location>
</feature>
<feature type="compositionally biased region" description="Low complexity" evidence="1">
    <location>
        <begin position="650"/>
        <end position="674"/>
    </location>
</feature>